<dbReference type="Proteomes" id="UP000215788">
    <property type="component" value="Unassembled WGS sequence"/>
</dbReference>
<proteinExistence type="predicted"/>
<dbReference type="EMBL" id="NQKI01000051">
    <property type="protein sequence ID" value="OZY57478.1"/>
    <property type="molecule type" value="Genomic_DNA"/>
</dbReference>
<dbReference type="RefSeq" id="WP_094995189.1">
    <property type="nucleotide sequence ID" value="NZ_NQKI01000051.1"/>
</dbReference>
<keyword evidence="1" id="KW-1133">Transmembrane helix</keyword>
<accession>A0A266N4Q7</accession>
<evidence type="ECO:0000313" key="3">
    <source>
        <dbReference type="Proteomes" id="UP000215788"/>
    </source>
</evidence>
<evidence type="ECO:0000313" key="2">
    <source>
        <dbReference type="EMBL" id="OZY57478.1"/>
    </source>
</evidence>
<keyword evidence="1" id="KW-0472">Membrane</keyword>
<comment type="caution">
    <text evidence="2">The sequence shown here is derived from an EMBL/GenBank/DDBJ whole genome shotgun (WGS) entry which is preliminary data.</text>
</comment>
<organism evidence="2 3">
    <name type="scientific">Pseudomonas lundensis</name>
    <dbReference type="NCBI Taxonomy" id="86185"/>
    <lineage>
        <taxon>Bacteria</taxon>
        <taxon>Pseudomonadati</taxon>
        <taxon>Pseudomonadota</taxon>
        <taxon>Gammaproteobacteria</taxon>
        <taxon>Pseudomonadales</taxon>
        <taxon>Pseudomonadaceae</taxon>
        <taxon>Pseudomonas</taxon>
    </lineage>
</organism>
<dbReference type="AlphaFoldDB" id="A0A266N4Q7"/>
<sequence length="117" mass="13088">MTLEHATYLINKYVELFLPVLENMINNEMFWGACLGGWLVASSRSNKNVFKKIVSFLLSASVGYLFSPVALLYLPVIPPGVCGFICALVVIPLSRKLTDWIQVTDIVDLIRRLRGGK</sequence>
<feature type="transmembrane region" description="Helical" evidence="1">
    <location>
        <begin position="72"/>
        <end position="93"/>
    </location>
</feature>
<evidence type="ECO:0000256" key="1">
    <source>
        <dbReference type="SAM" id="Phobius"/>
    </source>
</evidence>
<dbReference type="OrthoDB" id="6694073at2"/>
<keyword evidence="1" id="KW-0812">Transmembrane</keyword>
<name>A0A266N4Q7_9PSED</name>
<protein>
    <submittedName>
        <fullName evidence="2">Uncharacterized protein</fullName>
    </submittedName>
</protein>
<feature type="transmembrane region" description="Helical" evidence="1">
    <location>
        <begin position="49"/>
        <end position="66"/>
    </location>
</feature>
<reference evidence="2 3" key="1">
    <citation type="submission" date="2017-08" db="EMBL/GenBank/DDBJ databases">
        <title>Genomic and metabolic characterisation of spoilage-associated Pseudomonas species.</title>
        <authorList>
            <person name="Stanborough T."/>
            <person name="Fegan N."/>
            <person name="Powell S.M."/>
            <person name="Singh T."/>
            <person name="Tamplin M.L."/>
            <person name="Chandry P.S."/>
        </authorList>
    </citation>
    <scope>NUCLEOTIDE SEQUENCE [LARGE SCALE GENOMIC DNA]</scope>
    <source>
        <strain evidence="2 3">L1802</strain>
    </source>
</reference>
<gene>
    <name evidence="2" type="ORF">CJF39_21220</name>
</gene>